<evidence type="ECO:0000313" key="13">
    <source>
        <dbReference type="Proteomes" id="UP001652642"/>
    </source>
</evidence>
<protein>
    <submittedName>
        <fullName evidence="14">A disintegrin and metalloproteinase with thrombospondin motifs 13 isoform X1</fullName>
    </submittedName>
</protein>
<comment type="caution">
    <text evidence="10">Lacks conserved residue(s) required for the propagation of feature annotation.</text>
</comment>
<dbReference type="InterPro" id="IPR035914">
    <property type="entry name" value="Sperma_CUB_dom_sf"/>
</dbReference>
<dbReference type="GO" id="GO:0008237">
    <property type="term" value="F:metallopeptidase activity"/>
    <property type="evidence" value="ECO:0007669"/>
    <property type="project" value="UniProtKB-KW"/>
</dbReference>
<evidence type="ECO:0000256" key="6">
    <source>
        <dbReference type="ARBA" id="ARBA00022833"/>
    </source>
</evidence>
<dbReference type="InterPro" id="IPR013273">
    <property type="entry name" value="ADAMTS/ADAMTS-like"/>
</dbReference>
<keyword evidence="6 10" id="KW-0862">Zinc</keyword>
<evidence type="ECO:0000256" key="9">
    <source>
        <dbReference type="ARBA" id="ARBA00023180"/>
    </source>
</evidence>
<dbReference type="Pfam" id="PF05986">
    <property type="entry name" value="ADAMTS_spacer1"/>
    <property type="match status" value="1"/>
</dbReference>
<dbReference type="InterPro" id="IPR050439">
    <property type="entry name" value="ADAMTS_ADAMTS-like"/>
</dbReference>
<dbReference type="Gene3D" id="3.40.390.10">
    <property type="entry name" value="Collagenase (Catalytic Domain)"/>
    <property type="match status" value="1"/>
</dbReference>
<dbReference type="InterPro" id="IPR041645">
    <property type="entry name" value="ADAMTS_CR_2"/>
</dbReference>
<dbReference type="Pfam" id="PF00090">
    <property type="entry name" value="TSP_1"/>
    <property type="match status" value="1"/>
</dbReference>
<keyword evidence="9" id="KW-0325">Glycoprotein</keyword>
<evidence type="ECO:0000256" key="5">
    <source>
        <dbReference type="ARBA" id="ARBA00022801"/>
    </source>
</evidence>
<proteinExistence type="predicted"/>
<dbReference type="PANTHER" id="PTHR13723:SF20">
    <property type="entry name" value="A DISINTEGRIN AND METALLOPROTEINASE WITH THROMBOSPONDIN MOTIFS 13"/>
    <property type="match status" value="1"/>
</dbReference>
<feature type="active site" evidence="10">
    <location>
        <position position="268"/>
    </location>
</feature>
<dbReference type="Gene3D" id="2.60.120.830">
    <property type="match status" value="1"/>
</dbReference>
<dbReference type="SMART" id="SM00209">
    <property type="entry name" value="TSP1"/>
    <property type="match status" value="9"/>
</dbReference>
<dbReference type="Gene3D" id="2.20.100.10">
    <property type="entry name" value="Thrombospondin type-1 (TSP1) repeat"/>
    <property type="match status" value="4"/>
</dbReference>
<dbReference type="Proteomes" id="UP001652642">
    <property type="component" value="Chromosome Z"/>
</dbReference>
<evidence type="ECO:0000256" key="3">
    <source>
        <dbReference type="ARBA" id="ARBA00022670"/>
    </source>
</evidence>
<evidence type="ECO:0000313" key="14">
    <source>
        <dbReference type="RefSeq" id="XP_072840701.1"/>
    </source>
</evidence>
<evidence type="ECO:0000259" key="12">
    <source>
        <dbReference type="PROSITE" id="PS50215"/>
    </source>
</evidence>
<keyword evidence="7 14" id="KW-0482">Metalloprotease</keyword>
<dbReference type="GeneID" id="110079591"/>
<keyword evidence="5" id="KW-0378">Hydrolase</keyword>
<keyword evidence="8" id="KW-1015">Disulfide bond</keyword>
<dbReference type="InterPro" id="IPR045371">
    <property type="entry name" value="ADAMTS_CR_3"/>
</dbReference>
<reference evidence="14" key="1">
    <citation type="submission" date="2025-08" db="UniProtKB">
        <authorList>
            <consortium name="RefSeq"/>
        </authorList>
    </citation>
    <scope>IDENTIFICATION</scope>
</reference>
<feature type="binding site" evidence="10">
    <location>
        <position position="271"/>
    </location>
    <ligand>
        <name>Zn(2+)</name>
        <dbReference type="ChEBI" id="CHEBI:29105"/>
        <note>catalytic</note>
    </ligand>
</feature>
<accession>A0ABM5F5M6</accession>
<dbReference type="Gene3D" id="3.40.1620.60">
    <property type="match status" value="1"/>
</dbReference>
<feature type="region of interest" description="Disordered" evidence="11">
    <location>
        <begin position="1236"/>
        <end position="1260"/>
    </location>
</feature>
<dbReference type="SUPFAM" id="SSF82895">
    <property type="entry name" value="TSP-1 type 1 repeat"/>
    <property type="match status" value="6"/>
</dbReference>
<evidence type="ECO:0000256" key="4">
    <source>
        <dbReference type="ARBA" id="ARBA00022723"/>
    </source>
</evidence>
<gene>
    <name evidence="14" type="primary">ADAMTS13</name>
</gene>
<dbReference type="PROSITE" id="PS50215">
    <property type="entry name" value="ADAM_MEPRO"/>
    <property type="match status" value="1"/>
</dbReference>
<evidence type="ECO:0000256" key="2">
    <source>
        <dbReference type="ARBA" id="ARBA00022525"/>
    </source>
</evidence>
<comment type="subcellular location">
    <subcellularLocation>
        <location evidence="1">Secreted</location>
    </subcellularLocation>
</comment>
<dbReference type="Pfam" id="PF19236">
    <property type="entry name" value="ADAMTS_CR_3"/>
    <property type="match status" value="1"/>
</dbReference>
<dbReference type="CDD" id="cd04273">
    <property type="entry name" value="ZnMc_ADAMTS_like"/>
    <property type="match status" value="1"/>
</dbReference>
<feature type="binding site" evidence="10">
    <location>
        <position position="267"/>
    </location>
    <ligand>
        <name>Zn(2+)</name>
        <dbReference type="ChEBI" id="CHEBI:29105"/>
        <note>catalytic</note>
    </ligand>
</feature>
<dbReference type="PANTHER" id="PTHR13723">
    <property type="entry name" value="ADAMTS A DISINTEGRIN AND METALLOPROTEASE WITH THROMBOSPONDIN MOTIFS PROTEASE"/>
    <property type="match status" value="1"/>
</dbReference>
<sequence>MFAAERRRASHPLSIPTLWVGLWVFCNNRRKLASRKSKKRTFLSFLLCSRGVFCPPSLIMNVNPFVLFFTAFPLGLCWWSRSPAAIRDSLATPDGLSSLDTSSVFEGRRSPSRVRRKSERNVKHLELLVVVGPDVYQFHQEDTERYILTILNIAAELLRDASLGIQFRVHLIGMIVLTEPESSIRLSSNITDSVISVCEWSRSVHPENDSDPRHADLVLYVTRFDLELRDGNKQVHGVTQLGGACSTFWSCIITEDTGFGLGVTIAHEIGHSFGIQHDGEGNPCPSSGHIMGSAGGHNSVDVTWSSCSREQLLAFISTGQASCVDDLPDFMETIPGRKPGLYYGLDEQCKIAFGEAATACTFTRHDLDMCKALSCHTNPADQSSCTRRFYPLLDGTECGLNKWCSKGRCSSSDDLDPIHGQWSSWTAFTSCSRSCGGGVTARRRQCNNPRPAFGGHPCEGKDVEAELCNTQPCLTTQKDFMDEQCAETDSTPLQIDFAPEYLSFYKWISALGHVKGDLMCKHMCQASGKNFMVRRGDRFIDGTRCEPDSLEDGGKPGWCLTGRCKTFGCDGKMDSGKSADACQVCGGDNMTCSHVNGSYTEGKAREYVTFLVLPPNTTTVRVVNRKPLFTHLAVKVGGRYVVAGKGSISYNTTFPSVLEDNQIEYKVFLTEDRLPRWEQVHMTGPLQETAEIQVYRKYGKEYGAITNPDITFSYFRPNKKQAYGWAPQLGPCSVSCGEGVLQVDHSCFDQTTGEATDDSHCLKTPRPAPRRESCLTAPCPPHWVAEDFGPCSATCGGGTRERLVHCAKEDGGRILTLPDSECTEAARPSSVESCNSKLCPPRWKESEPGPCSAVCGVGVASLNVTCVQVRDGLETIVEESFCLADEKPLDVAPCVVNVCPLGWDTQKEVPDSASSDPFWPPRIENQPVYIWSPVAGDCTVTCGGGLMLVSYVCLVFDTREEAQEERCNQTRKPSSQLEVCNPMLCPPSWEVKELAPCPVTCGGGRIPLLVRCIRQHGNATKTLPHSKCGRTRRPASSKECATELCPARWFSKKGACSASCGGGVLHKARYCARETGEKKEEEILPDAHCENLPHPEEQEACNPEPCPPRWKVTRTGPCSSSCGLGVATQTIACVQSSGSQEVALADDSCPEAEKPLASLPCVVQECSYEWGFTQWTECSVSCGTGVQMRKDFCLNSQTRARVNPAWCMRTPKPLRVRTCSVAPCFAPASADTTLAGLQRQPTAPGWRTTPSTTPSPARSRSRALGFPQLAVSLKHSKETGWGDPSEEHGVCGRLFLGATGLINMTGLRVRDCAVAIGRPLQEIITLRVLESTLNCTAGEMLLFSTRTMWRTGCKKLGLLVINNTKANTLMVRQRLLVPGNGVVLQYSSQAAPKRYHQDCDVQLFGPRGEIVNPGPPADGESPASCRTFIDVAPRLRIAIRAVNVDLGTDAGQRPSGYILIRDVSAMKTTIFHGNQLFYWESTGSQAEIEFSADLAHVPFRAEYWVTKPK</sequence>
<evidence type="ECO:0000256" key="7">
    <source>
        <dbReference type="ARBA" id="ARBA00023049"/>
    </source>
</evidence>
<keyword evidence="13" id="KW-1185">Reference proteome</keyword>
<evidence type="ECO:0000256" key="8">
    <source>
        <dbReference type="ARBA" id="ARBA00023157"/>
    </source>
</evidence>
<dbReference type="InterPro" id="IPR024079">
    <property type="entry name" value="MetalloPept_cat_dom_sf"/>
</dbReference>
<evidence type="ECO:0000256" key="1">
    <source>
        <dbReference type="ARBA" id="ARBA00004613"/>
    </source>
</evidence>
<dbReference type="Pfam" id="PF19030">
    <property type="entry name" value="TSP1_ADAMTS"/>
    <property type="match status" value="6"/>
</dbReference>
<dbReference type="InterPro" id="IPR001590">
    <property type="entry name" value="Peptidase_M12B"/>
</dbReference>
<dbReference type="PROSITE" id="PS50092">
    <property type="entry name" value="TSP1"/>
    <property type="match status" value="5"/>
</dbReference>
<keyword evidence="3" id="KW-0645">Protease</keyword>
<dbReference type="PRINTS" id="PR01857">
    <property type="entry name" value="ADAMTSFAMILY"/>
</dbReference>
<keyword evidence="2" id="KW-0964">Secreted</keyword>
<feature type="domain" description="Peptidase M12B" evidence="12">
    <location>
        <begin position="123"/>
        <end position="328"/>
    </location>
</feature>
<evidence type="ECO:0000256" key="10">
    <source>
        <dbReference type="PROSITE-ProRule" id="PRU00276"/>
    </source>
</evidence>
<dbReference type="InterPro" id="IPR036383">
    <property type="entry name" value="TSP1_rpt_sf"/>
</dbReference>
<dbReference type="SUPFAM" id="SSF49854">
    <property type="entry name" value="Spermadhesin, CUB domain"/>
    <property type="match status" value="1"/>
</dbReference>
<dbReference type="RefSeq" id="XP_072840701.1">
    <property type="nucleotide sequence ID" value="XM_072984600.1"/>
</dbReference>
<evidence type="ECO:0000256" key="11">
    <source>
        <dbReference type="SAM" id="MobiDB-lite"/>
    </source>
</evidence>
<feature type="compositionally biased region" description="Low complexity" evidence="11">
    <location>
        <begin position="1247"/>
        <end position="1258"/>
    </location>
</feature>
<dbReference type="Pfam" id="PF17771">
    <property type="entry name" value="ADAMTS_CR_2"/>
    <property type="match status" value="1"/>
</dbReference>
<dbReference type="InterPro" id="IPR010294">
    <property type="entry name" value="ADAMTS_spacer1"/>
</dbReference>
<dbReference type="SUPFAM" id="SSF55486">
    <property type="entry name" value="Metalloproteases ('zincins'), catalytic domain"/>
    <property type="match status" value="1"/>
</dbReference>
<keyword evidence="4 10" id="KW-0479">Metal-binding</keyword>
<dbReference type="Pfam" id="PF01421">
    <property type="entry name" value="Reprolysin"/>
    <property type="match status" value="1"/>
</dbReference>
<dbReference type="InterPro" id="IPR000884">
    <property type="entry name" value="TSP1_rpt"/>
</dbReference>
<name>A0ABM5F5M6_9SAUR</name>
<organism evidence="13 14">
    <name type="scientific">Pogona vitticeps</name>
    <name type="common">central bearded dragon</name>
    <dbReference type="NCBI Taxonomy" id="103695"/>
    <lineage>
        <taxon>Eukaryota</taxon>
        <taxon>Metazoa</taxon>
        <taxon>Chordata</taxon>
        <taxon>Craniata</taxon>
        <taxon>Vertebrata</taxon>
        <taxon>Euteleostomi</taxon>
        <taxon>Lepidosauria</taxon>
        <taxon>Squamata</taxon>
        <taxon>Bifurcata</taxon>
        <taxon>Unidentata</taxon>
        <taxon>Episquamata</taxon>
        <taxon>Toxicofera</taxon>
        <taxon>Iguania</taxon>
        <taxon>Acrodonta</taxon>
        <taxon>Agamidae</taxon>
        <taxon>Amphibolurinae</taxon>
        <taxon>Pogona</taxon>
    </lineage>
</organism>
<feature type="binding site" evidence="10">
    <location>
        <position position="277"/>
    </location>
    <ligand>
        <name>Zn(2+)</name>
        <dbReference type="ChEBI" id="CHEBI:29105"/>
        <note>catalytic</note>
    </ligand>
</feature>